<dbReference type="EMBL" id="BAAATM010000029">
    <property type="protein sequence ID" value="GAA2559911.1"/>
    <property type="molecule type" value="Genomic_DNA"/>
</dbReference>
<dbReference type="Pfam" id="PF00501">
    <property type="entry name" value="AMP-binding"/>
    <property type="match status" value="1"/>
</dbReference>
<evidence type="ECO:0000259" key="1">
    <source>
        <dbReference type="Pfam" id="PF00501"/>
    </source>
</evidence>
<accession>A0ABN3UZ29</accession>
<protein>
    <submittedName>
        <fullName evidence="2">AMP-binding protein</fullName>
    </submittedName>
</protein>
<dbReference type="Proteomes" id="UP001501095">
    <property type="component" value="Unassembled WGS sequence"/>
</dbReference>
<name>A0ABN3UZ29_9ACTN</name>
<organism evidence="2 3">
    <name type="scientific">Streptomyces levis</name>
    <dbReference type="NCBI Taxonomy" id="285566"/>
    <lineage>
        <taxon>Bacteria</taxon>
        <taxon>Bacillati</taxon>
        <taxon>Actinomycetota</taxon>
        <taxon>Actinomycetes</taxon>
        <taxon>Kitasatosporales</taxon>
        <taxon>Streptomycetaceae</taxon>
        <taxon>Streptomyces</taxon>
    </lineage>
</organism>
<evidence type="ECO:0000313" key="2">
    <source>
        <dbReference type="EMBL" id="GAA2559911.1"/>
    </source>
</evidence>
<evidence type="ECO:0000313" key="3">
    <source>
        <dbReference type="Proteomes" id="UP001501095"/>
    </source>
</evidence>
<dbReference type="InterPro" id="IPR000873">
    <property type="entry name" value="AMP-dep_synth/lig_dom"/>
</dbReference>
<reference evidence="2 3" key="1">
    <citation type="journal article" date="2019" name="Int. J. Syst. Evol. Microbiol.">
        <title>The Global Catalogue of Microorganisms (GCM) 10K type strain sequencing project: providing services to taxonomists for standard genome sequencing and annotation.</title>
        <authorList>
            <consortium name="The Broad Institute Genomics Platform"/>
            <consortium name="The Broad Institute Genome Sequencing Center for Infectious Disease"/>
            <person name="Wu L."/>
            <person name="Ma J."/>
        </authorList>
    </citation>
    <scope>NUCLEOTIDE SEQUENCE [LARGE SCALE GENOMIC DNA]</scope>
    <source>
        <strain evidence="2 3">JCM 6924</strain>
    </source>
</reference>
<sequence length="575" mass="62617">MTDPTTTPATTTVTVTGTDAATATDTVTDAVTDTVTVMGTDTVTATDTDTDVVNTLALRRCTDTRHRFHHRGPDGELRSLTLAELDARAGNVARHLHVLGVRARDRVGILAPNSLAWVLLDLAVIRLGAVTAGFEPGRFDPERLPRDYGLKLLFTEDGDEHSGAVRAIGAVDGWAEDFAPDTPARHHDGYDPADILAIKFTSGSTGVPKGLETTVASVNSSLHEVQRIFAHGDGDNLLVFLGNWFLQQRFWIYSAFAHGHDVTLARLDDALDTARRTRPTVVMGVPGFYEEIRRRLEGIELPADPGKRQEILQAEFGGRVRYLWTGSAPASRAVLEFFNDAGVPLYEGYGLNETCIVAKNHPGAFRLGSVGRVLPNKTVRFDRDGVLIVGSRHPVNHRYTWCAPGTNEKMFLPTGEVRTHDIGHLDEDGFLYIHGRVDDVVTVSSGYNVLAPLVEECLRGHPAIRDCVLYGNGEEFLTAVVSLAAPPPDPAELSRHVARVNAELLPDQRVHAVLVAPERFSTGNGLLTGQLKPKRGAVHERYARELSQIHARTPGPTADRPLVVVAAEPTRRSTT</sequence>
<dbReference type="PROSITE" id="PS00455">
    <property type="entry name" value="AMP_BINDING"/>
    <property type="match status" value="1"/>
</dbReference>
<dbReference type="PANTHER" id="PTHR24096">
    <property type="entry name" value="LONG-CHAIN-FATTY-ACID--COA LIGASE"/>
    <property type="match status" value="1"/>
</dbReference>
<dbReference type="RefSeq" id="WP_344544314.1">
    <property type="nucleotide sequence ID" value="NZ_BAAATM010000029.1"/>
</dbReference>
<keyword evidence="3" id="KW-1185">Reference proteome</keyword>
<gene>
    <name evidence="2" type="ORF">GCM10010423_72750</name>
</gene>
<dbReference type="SUPFAM" id="SSF56801">
    <property type="entry name" value="Acetyl-CoA synthetase-like"/>
    <property type="match status" value="1"/>
</dbReference>
<dbReference type="Gene3D" id="3.40.50.12780">
    <property type="entry name" value="N-terminal domain of ligase-like"/>
    <property type="match status" value="1"/>
</dbReference>
<dbReference type="InterPro" id="IPR042099">
    <property type="entry name" value="ANL_N_sf"/>
</dbReference>
<proteinExistence type="predicted"/>
<feature type="domain" description="AMP-dependent synthetase/ligase" evidence="1">
    <location>
        <begin position="75"/>
        <end position="380"/>
    </location>
</feature>
<comment type="caution">
    <text evidence="2">The sequence shown here is derived from an EMBL/GenBank/DDBJ whole genome shotgun (WGS) entry which is preliminary data.</text>
</comment>
<dbReference type="Pfam" id="PF23562">
    <property type="entry name" value="AMP-binding_C_3"/>
    <property type="match status" value="1"/>
</dbReference>
<dbReference type="InterPro" id="IPR020845">
    <property type="entry name" value="AMP-binding_CS"/>
</dbReference>